<accession>A0ABQ3I6K5</accession>
<dbReference type="Pfam" id="PF19051">
    <property type="entry name" value="GFO_IDH_MocA_C2"/>
    <property type="match status" value="1"/>
</dbReference>
<dbReference type="InterPro" id="IPR036291">
    <property type="entry name" value="NAD(P)-bd_dom_sf"/>
</dbReference>
<dbReference type="Gene3D" id="3.40.50.720">
    <property type="entry name" value="NAD(P)-binding Rossmann-like Domain"/>
    <property type="match status" value="1"/>
</dbReference>
<feature type="domain" description="Gfo/Idh/MocA-like oxidoreductase bacterial type C-terminal" evidence="2">
    <location>
        <begin position="207"/>
        <end position="267"/>
    </location>
</feature>
<feature type="domain" description="Gfo/Idh/MocA-like oxidoreductase N-terminal" evidence="1">
    <location>
        <begin position="47"/>
        <end position="165"/>
    </location>
</feature>
<dbReference type="InterPro" id="IPR043906">
    <property type="entry name" value="Gfo/Idh/MocA_OxRdtase_bact_C"/>
</dbReference>
<comment type="caution">
    <text evidence="3">The sequence shown here is derived from an EMBL/GenBank/DDBJ whole genome shotgun (WGS) entry which is preliminary data.</text>
</comment>
<dbReference type="Gene3D" id="3.30.360.10">
    <property type="entry name" value="Dihydrodipicolinate Reductase, domain 2"/>
    <property type="match status" value="1"/>
</dbReference>
<name>A0ABQ3I6K5_9BACT</name>
<evidence type="ECO:0000313" key="3">
    <source>
        <dbReference type="EMBL" id="GHE54457.1"/>
    </source>
</evidence>
<protein>
    <submittedName>
        <fullName evidence="3">Dehydrogenase</fullName>
    </submittedName>
</protein>
<sequence length="444" mass="50185">MEKSLKTETRREFIRKSALAGLAFSMPAYSYSRILGANEKVLTATAGINSRGNAHIAAAAKYPSKMEIIALCDVDNRTFAKAFQSHESLESKSVTLYSDIRKLLENKDIDAVTIATPDHWHAPMAIMAMNAGKHVYLEKPFSHNPQEGEWLVQVQAKTGKVLQIGNQQRSAPTSVALKKEIDKGTIGRPYYAKAWYSNNRGSIGTGKKINVPEWLNWELWQGPAPRKDYKDNYVHYHWHWFWHWGTGEINNNGLHELDIARWMLGVDFPDKVISQGGRFAFQDDWEFYDTQLASFYYGKDKMITWEGRSCRTFPLIHNRGRGTAIYGTEGSAIVDRDGFEIYNKDGKLIASAREEEKSASTDLVGIGGLDGYHMKNFLDAITKSQTINSPANEAHKSTLMCHLGNMAQRFDGTLEIDSSNGKPKNKQAMSLWGREYEKGWKPVM</sequence>
<gene>
    <name evidence="3" type="ORF">GCM10011340_06350</name>
</gene>
<dbReference type="InterPro" id="IPR000683">
    <property type="entry name" value="Gfo/Idh/MocA-like_OxRdtase_N"/>
</dbReference>
<dbReference type="EMBL" id="BNAG01000001">
    <property type="protein sequence ID" value="GHE54457.1"/>
    <property type="molecule type" value="Genomic_DNA"/>
</dbReference>
<reference evidence="4" key="1">
    <citation type="journal article" date="2019" name="Int. J. Syst. Evol. Microbiol.">
        <title>The Global Catalogue of Microorganisms (GCM) 10K type strain sequencing project: providing services to taxonomists for standard genome sequencing and annotation.</title>
        <authorList>
            <consortium name="The Broad Institute Genomics Platform"/>
            <consortium name="The Broad Institute Genome Sequencing Center for Infectious Disease"/>
            <person name="Wu L."/>
            <person name="Ma J."/>
        </authorList>
    </citation>
    <scope>NUCLEOTIDE SEQUENCE [LARGE SCALE GENOMIC DNA]</scope>
    <source>
        <strain evidence="4">CGMCC 1.15111</strain>
    </source>
</reference>
<dbReference type="PANTHER" id="PTHR43818:SF5">
    <property type="entry name" value="OXIDOREDUCTASE FAMILY PROTEIN"/>
    <property type="match status" value="1"/>
</dbReference>
<evidence type="ECO:0000313" key="4">
    <source>
        <dbReference type="Proteomes" id="UP000658258"/>
    </source>
</evidence>
<dbReference type="PANTHER" id="PTHR43818">
    <property type="entry name" value="BCDNA.GH03377"/>
    <property type="match status" value="1"/>
</dbReference>
<proteinExistence type="predicted"/>
<evidence type="ECO:0000259" key="1">
    <source>
        <dbReference type="Pfam" id="PF01408"/>
    </source>
</evidence>
<dbReference type="RefSeq" id="WP_189628735.1">
    <property type="nucleotide sequence ID" value="NZ_BNAG01000001.1"/>
</dbReference>
<dbReference type="Proteomes" id="UP000658258">
    <property type="component" value="Unassembled WGS sequence"/>
</dbReference>
<dbReference type="InterPro" id="IPR050463">
    <property type="entry name" value="Gfo/Idh/MocA_oxidrdct_glycsds"/>
</dbReference>
<dbReference type="SUPFAM" id="SSF51735">
    <property type="entry name" value="NAD(P)-binding Rossmann-fold domains"/>
    <property type="match status" value="1"/>
</dbReference>
<organism evidence="3 4">
    <name type="scientific">Roseivirga thermotolerans</name>
    <dbReference type="NCBI Taxonomy" id="1758176"/>
    <lineage>
        <taxon>Bacteria</taxon>
        <taxon>Pseudomonadati</taxon>
        <taxon>Bacteroidota</taxon>
        <taxon>Cytophagia</taxon>
        <taxon>Cytophagales</taxon>
        <taxon>Roseivirgaceae</taxon>
        <taxon>Roseivirga</taxon>
    </lineage>
</organism>
<dbReference type="Pfam" id="PF01408">
    <property type="entry name" value="GFO_IDH_MocA"/>
    <property type="match status" value="1"/>
</dbReference>
<keyword evidence="4" id="KW-1185">Reference proteome</keyword>
<evidence type="ECO:0000259" key="2">
    <source>
        <dbReference type="Pfam" id="PF19051"/>
    </source>
</evidence>
<dbReference type="SUPFAM" id="SSF55347">
    <property type="entry name" value="Glyceraldehyde-3-phosphate dehydrogenase-like, C-terminal domain"/>
    <property type="match status" value="1"/>
</dbReference>